<evidence type="ECO:0000313" key="3">
    <source>
        <dbReference type="Proteomes" id="UP001331561"/>
    </source>
</evidence>
<sequence>MNTHSKPDIEVLSVLPQGTARKTPLLFVHGAYAGAWLWQEYYLPFFAERGWAAHALSLSGHGGSRGREYLDALSIENYVDDVREVASTLPVRPVLIGHSMGGMVVQKFLEHEDLPGAVLMAAVPPRGLMSASLGLLMQKPKLIFELNNIMGGGSPHLDTLRDALFHGPVTQQRLLEIMARCQPESMRAIWDMTLFDLPRTARMRRPPMLVLGAEHDRLIPVSEVQHTASVYGLEAEIFADMGHGMMLEDNWQGPAERIAQWLETQGF</sequence>
<protein>
    <submittedName>
        <fullName evidence="2">Alpha/beta hydrolase</fullName>
    </submittedName>
</protein>
<dbReference type="Proteomes" id="UP001331561">
    <property type="component" value="Unassembled WGS sequence"/>
</dbReference>
<dbReference type="SUPFAM" id="SSF53474">
    <property type="entry name" value="alpha/beta-Hydrolases"/>
    <property type="match status" value="1"/>
</dbReference>
<gene>
    <name evidence="2" type="ORF">VVD49_05935</name>
</gene>
<dbReference type="PANTHER" id="PTHR42886">
    <property type="entry name" value="RE40534P-RELATED"/>
    <property type="match status" value="1"/>
</dbReference>
<feature type="domain" description="AB hydrolase-1" evidence="1">
    <location>
        <begin position="25"/>
        <end position="249"/>
    </location>
</feature>
<proteinExistence type="predicted"/>
<comment type="caution">
    <text evidence="2">The sequence shown here is derived from an EMBL/GenBank/DDBJ whole genome shotgun (WGS) entry which is preliminary data.</text>
</comment>
<dbReference type="GO" id="GO:0016787">
    <property type="term" value="F:hydrolase activity"/>
    <property type="evidence" value="ECO:0007669"/>
    <property type="project" value="UniProtKB-KW"/>
</dbReference>
<name>A0ABU6K0F0_9RHOO</name>
<evidence type="ECO:0000313" key="2">
    <source>
        <dbReference type="EMBL" id="MEC5385253.1"/>
    </source>
</evidence>
<keyword evidence="2" id="KW-0378">Hydrolase</keyword>
<dbReference type="EMBL" id="JAYXHS010000001">
    <property type="protein sequence ID" value="MEC5385253.1"/>
    <property type="molecule type" value="Genomic_DNA"/>
</dbReference>
<organism evidence="2 3">
    <name type="scientific">Uliginosibacterium silvisoli</name>
    <dbReference type="NCBI Taxonomy" id="3114758"/>
    <lineage>
        <taxon>Bacteria</taxon>
        <taxon>Pseudomonadati</taxon>
        <taxon>Pseudomonadota</taxon>
        <taxon>Betaproteobacteria</taxon>
        <taxon>Rhodocyclales</taxon>
        <taxon>Zoogloeaceae</taxon>
        <taxon>Uliginosibacterium</taxon>
    </lineage>
</organism>
<keyword evidence="3" id="KW-1185">Reference proteome</keyword>
<dbReference type="InterPro" id="IPR029058">
    <property type="entry name" value="AB_hydrolase_fold"/>
</dbReference>
<dbReference type="InterPro" id="IPR000073">
    <property type="entry name" value="AB_hydrolase_1"/>
</dbReference>
<dbReference type="Gene3D" id="3.40.50.1820">
    <property type="entry name" value="alpha/beta hydrolase"/>
    <property type="match status" value="1"/>
</dbReference>
<accession>A0ABU6K0F0</accession>
<dbReference type="RefSeq" id="WP_327598212.1">
    <property type="nucleotide sequence ID" value="NZ_JAYXHS010000001.1"/>
</dbReference>
<evidence type="ECO:0000259" key="1">
    <source>
        <dbReference type="Pfam" id="PF12697"/>
    </source>
</evidence>
<reference evidence="2 3" key="1">
    <citation type="submission" date="2024-01" db="EMBL/GenBank/DDBJ databases">
        <title>Uliginosibacterium soil sp. nov.</title>
        <authorList>
            <person name="Lv Y."/>
        </authorList>
    </citation>
    <scope>NUCLEOTIDE SEQUENCE [LARGE SCALE GENOMIC DNA]</scope>
    <source>
        <strain evidence="2 3">H3</strain>
    </source>
</reference>
<dbReference type="PANTHER" id="PTHR42886:SF42">
    <property type="entry name" value="ALPHA_BETA-HYDROLASES SUPERFAMILY PROTEIN"/>
    <property type="match status" value="1"/>
</dbReference>
<dbReference type="Pfam" id="PF12697">
    <property type="entry name" value="Abhydrolase_6"/>
    <property type="match status" value="1"/>
</dbReference>